<accession>A0ACC2XUF5</accession>
<gene>
    <name evidence="1" type="ORF">QFC24_001221</name>
</gene>
<dbReference type="EMBL" id="JASBWV010000003">
    <property type="protein sequence ID" value="KAJ9126990.1"/>
    <property type="molecule type" value="Genomic_DNA"/>
</dbReference>
<dbReference type="Proteomes" id="UP001234202">
    <property type="component" value="Unassembled WGS sequence"/>
</dbReference>
<protein>
    <submittedName>
        <fullName evidence="1">Uncharacterized protein</fullName>
    </submittedName>
</protein>
<reference evidence="1" key="1">
    <citation type="submission" date="2023-04" db="EMBL/GenBank/DDBJ databases">
        <title>Draft Genome sequencing of Naganishia species isolated from polar environments using Oxford Nanopore Technology.</title>
        <authorList>
            <person name="Leo P."/>
            <person name="Venkateswaran K."/>
        </authorList>
    </citation>
    <scope>NUCLEOTIDE SEQUENCE</scope>
    <source>
        <strain evidence="1">DBVPG 5303</strain>
    </source>
</reference>
<sequence length="374" mass="42502">MFERLVAAVEGVDGVLGFEEYNTDLHLGPAPSPVQGFALGAGYPTEVPVYTRSWPVPTRWTRSVVLNREKECAWMSGKGDARARVVEVKAEGGECAWAREGVWAWDNEQGKPVVLKEGYFSRFPSSHTPRAGSTGGREAEVKRDEVDFYKDFYWPFVRRWEGMVQHTAGEGKMLHVEAVPNQNLVFSPHWYDLNVLFNKTFGFMSVNVQGLAKGMFIARALYFGHEAAKDNYTLQIGNLVRAAYDKLGEVPVVIGETGIPMDMNKREAFKTGNFRWQRRMMDALMTALERNMVGFKYITGPILVRDSLWNYNPENCDELGDDWNFENFSWFSHRALDERIRTSATGAELDQGCRLVREVVVSLLAAKPAHRRRK</sequence>
<proteinExistence type="predicted"/>
<organism evidence="1 2">
    <name type="scientific">Naganishia onofrii</name>
    <dbReference type="NCBI Taxonomy" id="1851511"/>
    <lineage>
        <taxon>Eukaryota</taxon>
        <taxon>Fungi</taxon>
        <taxon>Dikarya</taxon>
        <taxon>Basidiomycota</taxon>
        <taxon>Agaricomycotina</taxon>
        <taxon>Tremellomycetes</taxon>
        <taxon>Filobasidiales</taxon>
        <taxon>Filobasidiaceae</taxon>
        <taxon>Naganishia</taxon>
    </lineage>
</organism>
<name>A0ACC2XUF5_9TREE</name>
<evidence type="ECO:0000313" key="2">
    <source>
        <dbReference type="Proteomes" id="UP001234202"/>
    </source>
</evidence>
<comment type="caution">
    <text evidence="1">The sequence shown here is derived from an EMBL/GenBank/DDBJ whole genome shotgun (WGS) entry which is preliminary data.</text>
</comment>
<keyword evidence="2" id="KW-1185">Reference proteome</keyword>
<evidence type="ECO:0000313" key="1">
    <source>
        <dbReference type="EMBL" id="KAJ9126990.1"/>
    </source>
</evidence>